<dbReference type="EMBL" id="UINC01001800">
    <property type="protein sequence ID" value="SUZ89034.1"/>
    <property type="molecule type" value="Genomic_DNA"/>
</dbReference>
<accession>A0A381RCV6</accession>
<evidence type="ECO:0008006" key="2">
    <source>
        <dbReference type="Google" id="ProtNLM"/>
    </source>
</evidence>
<organism evidence="1">
    <name type="scientific">marine metagenome</name>
    <dbReference type="NCBI Taxonomy" id="408172"/>
    <lineage>
        <taxon>unclassified sequences</taxon>
        <taxon>metagenomes</taxon>
        <taxon>ecological metagenomes</taxon>
    </lineage>
</organism>
<name>A0A381RCV6_9ZZZZ</name>
<evidence type="ECO:0000313" key="1">
    <source>
        <dbReference type="EMBL" id="SUZ89034.1"/>
    </source>
</evidence>
<dbReference type="Pfam" id="PF10096">
    <property type="entry name" value="DUF2334"/>
    <property type="match status" value="1"/>
</dbReference>
<proteinExistence type="predicted"/>
<protein>
    <recommendedName>
        <fullName evidence="2">NodB homology domain-containing protein</fullName>
    </recommendedName>
</protein>
<dbReference type="AlphaFoldDB" id="A0A381RCV6"/>
<dbReference type="GO" id="GO:0005975">
    <property type="term" value="P:carbohydrate metabolic process"/>
    <property type="evidence" value="ECO:0007669"/>
    <property type="project" value="InterPro"/>
</dbReference>
<dbReference type="SUPFAM" id="SSF88713">
    <property type="entry name" value="Glycoside hydrolase/deacetylase"/>
    <property type="match status" value="1"/>
</dbReference>
<dbReference type="Gene3D" id="3.20.20.370">
    <property type="entry name" value="Glycoside hydrolase/deacetylase"/>
    <property type="match status" value="1"/>
</dbReference>
<dbReference type="InterPro" id="IPR011330">
    <property type="entry name" value="Glyco_hydro/deAcase_b/a-brl"/>
</dbReference>
<gene>
    <name evidence="1" type="ORF">METZ01_LOCUS41888</name>
</gene>
<sequence>MICFFTSFCEDPTRSFNSNPSLVIEPGYQYRVVFDNPVDSLASGQLFEGITGLAASPMAPMYQKPLIIKADDLLARISPNWRSFIRWADSHSYTLSLGLICNSLASAPATDLKYLRNLNRWQNELWLHGWDHEVGNNIAEFSGHSLAYQTTHLKESIKWAEAKLGLELRTFGPPGNRFDSFTSAAFLANPQLKVWFHTDDSLNLPYVIKIRWIVESSTGELRPFDQFREELHRNSDDDVIIFQVHPAEWEESDLGQFREMVDYALETFDLWLTTPYAYFTWRYDMANPVMEKVSENEYIIDCTSLVYPHQLELVAEPAFFTRLNPSGKILDE</sequence>
<dbReference type="InterPro" id="IPR018763">
    <property type="entry name" value="DUF2334"/>
</dbReference>
<reference evidence="1" key="1">
    <citation type="submission" date="2018-05" db="EMBL/GenBank/DDBJ databases">
        <authorList>
            <person name="Lanie J.A."/>
            <person name="Ng W.-L."/>
            <person name="Kazmierczak K.M."/>
            <person name="Andrzejewski T.M."/>
            <person name="Davidsen T.M."/>
            <person name="Wayne K.J."/>
            <person name="Tettelin H."/>
            <person name="Glass J.I."/>
            <person name="Rusch D."/>
            <person name="Podicherti R."/>
            <person name="Tsui H.-C.T."/>
            <person name="Winkler M.E."/>
        </authorList>
    </citation>
    <scope>NUCLEOTIDE SEQUENCE</scope>
</reference>